<comment type="subcellular location">
    <subcellularLocation>
        <location evidence="2">Cytoplasm</location>
    </subcellularLocation>
</comment>
<feature type="compositionally biased region" description="Basic residues" evidence="3">
    <location>
        <begin position="125"/>
        <end position="158"/>
    </location>
</feature>
<dbReference type="HAMAP" id="MF_01477">
    <property type="entry name" value="Iojap_RsfS"/>
    <property type="match status" value="1"/>
</dbReference>
<evidence type="ECO:0000313" key="5">
    <source>
        <dbReference type="Proteomes" id="UP000534294"/>
    </source>
</evidence>
<keyword evidence="2" id="KW-0963">Cytoplasm</keyword>
<proteinExistence type="inferred from homology"/>
<evidence type="ECO:0000256" key="2">
    <source>
        <dbReference type="HAMAP-Rule" id="MF_01477"/>
    </source>
</evidence>
<dbReference type="SUPFAM" id="SSF81301">
    <property type="entry name" value="Nucleotidyltransferase"/>
    <property type="match status" value="1"/>
</dbReference>
<keyword evidence="2" id="KW-0810">Translation regulation</keyword>
<evidence type="ECO:0000256" key="1">
    <source>
        <dbReference type="ARBA" id="ARBA00010574"/>
    </source>
</evidence>
<dbReference type="GO" id="GO:0043023">
    <property type="term" value="F:ribosomal large subunit binding"/>
    <property type="evidence" value="ECO:0007669"/>
    <property type="project" value="TreeGrafter"/>
</dbReference>
<accession>A0A7W7YPC8</accession>
<name>A0A7W7YPC8_9BACT</name>
<dbReference type="RefSeq" id="WP_184211755.1">
    <property type="nucleotide sequence ID" value="NZ_JACHIF010000009.1"/>
</dbReference>
<keyword evidence="2" id="KW-0678">Repressor</keyword>
<dbReference type="GO" id="GO:0005737">
    <property type="term" value="C:cytoplasm"/>
    <property type="evidence" value="ECO:0007669"/>
    <property type="project" value="UniProtKB-SubCell"/>
</dbReference>
<keyword evidence="5" id="KW-1185">Reference proteome</keyword>
<organism evidence="4 5">
    <name type="scientific">Prosthecobacter dejongeii</name>
    <dbReference type="NCBI Taxonomy" id="48465"/>
    <lineage>
        <taxon>Bacteria</taxon>
        <taxon>Pseudomonadati</taxon>
        <taxon>Verrucomicrobiota</taxon>
        <taxon>Verrucomicrobiia</taxon>
        <taxon>Verrucomicrobiales</taxon>
        <taxon>Verrucomicrobiaceae</taxon>
        <taxon>Prosthecobacter</taxon>
    </lineage>
</organism>
<comment type="caution">
    <text evidence="4">The sequence shown here is derived from an EMBL/GenBank/DDBJ whole genome shotgun (WGS) entry which is preliminary data.</text>
</comment>
<comment type="subunit">
    <text evidence="2">Interacts with ribosomal protein uL14 (rplN).</text>
</comment>
<dbReference type="InterPro" id="IPR004394">
    <property type="entry name" value="Iojap/RsfS/C7orf30"/>
</dbReference>
<evidence type="ECO:0000256" key="3">
    <source>
        <dbReference type="SAM" id="MobiDB-lite"/>
    </source>
</evidence>
<protein>
    <recommendedName>
        <fullName evidence="2">Ribosomal silencing factor RsfS</fullName>
    </recommendedName>
</protein>
<gene>
    <name evidence="2" type="primary">rsfS</name>
    <name evidence="4" type="ORF">HNQ64_003992</name>
</gene>
<dbReference type="NCBIfam" id="TIGR00090">
    <property type="entry name" value="rsfS_iojap_ybeB"/>
    <property type="match status" value="1"/>
</dbReference>
<dbReference type="PANTHER" id="PTHR21043">
    <property type="entry name" value="IOJAP SUPERFAMILY ORTHOLOG"/>
    <property type="match status" value="1"/>
</dbReference>
<sequence>MESIEIARLCAKYADEKKAENIVLLDLRGLSPVTDFFVIATASSNPQLRAVRDNIVDELRDTHGQRPIISDGTYESQWLILNYPNVLVHVQSPEKREYYVLEELWGDAPKLDWQDTAPVGEPTPRVKKPKAKKAPVKKVAAKKAPAKKAAAKKAAKKK</sequence>
<reference evidence="4 5" key="1">
    <citation type="submission" date="2020-08" db="EMBL/GenBank/DDBJ databases">
        <title>Genomic Encyclopedia of Type Strains, Phase IV (KMG-IV): sequencing the most valuable type-strain genomes for metagenomic binning, comparative biology and taxonomic classification.</title>
        <authorList>
            <person name="Goeker M."/>
        </authorList>
    </citation>
    <scope>NUCLEOTIDE SEQUENCE [LARGE SCALE GENOMIC DNA]</scope>
    <source>
        <strain evidence="4 5">DSM 12251</strain>
    </source>
</reference>
<evidence type="ECO:0000313" key="4">
    <source>
        <dbReference type="EMBL" id="MBB5039717.1"/>
    </source>
</evidence>
<dbReference type="Gene3D" id="3.30.460.10">
    <property type="entry name" value="Beta Polymerase, domain 2"/>
    <property type="match status" value="1"/>
</dbReference>
<dbReference type="Proteomes" id="UP000534294">
    <property type="component" value="Unassembled WGS sequence"/>
</dbReference>
<dbReference type="AlphaFoldDB" id="A0A7W7YPC8"/>
<dbReference type="EMBL" id="JACHIF010000009">
    <property type="protein sequence ID" value="MBB5039717.1"/>
    <property type="molecule type" value="Genomic_DNA"/>
</dbReference>
<dbReference type="Pfam" id="PF02410">
    <property type="entry name" value="RsfS"/>
    <property type="match status" value="1"/>
</dbReference>
<dbReference type="PANTHER" id="PTHR21043:SF0">
    <property type="entry name" value="MITOCHONDRIAL ASSEMBLY OF RIBOSOMAL LARGE SUBUNIT PROTEIN 1"/>
    <property type="match status" value="1"/>
</dbReference>
<comment type="function">
    <text evidence="2">Functions as a ribosomal silencing factor. Interacts with ribosomal protein uL14 (rplN), blocking formation of intersubunit bridge B8. Prevents association of the 30S and 50S ribosomal subunits and the formation of functional ribosomes, thus repressing translation.</text>
</comment>
<dbReference type="InterPro" id="IPR043519">
    <property type="entry name" value="NT_sf"/>
</dbReference>
<dbReference type="GO" id="GO:0042256">
    <property type="term" value="P:cytosolic ribosome assembly"/>
    <property type="evidence" value="ECO:0007669"/>
    <property type="project" value="UniProtKB-UniRule"/>
</dbReference>
<feature type="region of interest" description="Disordered" evidence="3">
    <location>
        <begin position="111"/>
        <end position="158"/>
    </location>
</feature>
<comment type="similarity">
    <text evidence="1 2">Belongs to the Iojap/RsfS family.</text>
</comment>
<dbReference type="GO" id="GO:0090071">
    <property type="term" value="P:negative regulation of ribosome biogenesis"/>
    <property type="evidence" value="ECO:0007669"/>
    <property type="project" value="UniProtKB-UniRule"/>
</dbReference>
<dbReference type="GO" id="GO:0017148">
    <property type="term" value="P:negative regulation of translation"/>
    <property type="evidence" value="ECO:0007669"/>
    <property type="project" value="UniProtKB-UniRule"/>
</dbReference>